<name>A0A0C3BSY0_PILCF</name>
<protein>
    <submittedName>
        <fullName evidence="1">Uncharacterized protein</fullName>
    </submittedName>
</protein>
<reference evidence="1 2" key="1">
    <citation type="submission" date="2014-04" db="EMBL/GenBank/DDBJ databases">
        <authorList>
            <consortium name="DOE Joint Genome Institute"/>
            <person name="Kuo A."/>
            <person name="Tarkka M."/>
            <person name="Buscot F."/>
            <person name="Kohler A."/>
            <person name="Nagy L.G."/>
            <person name="Floudas D."/>
            <person name="Copeland A."/>
            <person name="Barry K.W."/>
            <person name="Cichocki N."/>
            <person name="Veneault-Fourrey C."/>
            <person name="LaButti K."/>
            <person name="Lindquist E.A."/>
            <person name="Lipzen A."/>
            <person name="Lundell T."/>
            <person name="Morin E."/>
            <person name="Murat C."/>
            <person name="Sun H."/>
            <person name="Tunlid A."/>
            <person name="Henrissat B."/>
            <person name="Grigoriev I.V."/>
            <person name="Hibbett D.S."/>
            <person name="Martin F."/>
            <person name="Nordberg H.P."/>
            <person name="Cantor M.N."/>
            <person name="Hua S.X."/>
        </authorList>
    </citation>
    <scope>NUCLEOTIDE SEQUENCE [LARGE SCALE GENOMIC DNA]</scope>
    <source>
        <strain evidence="1 2">F 1598</strain>
    </source>
</reference>
<dbReference type="Pfam" id="PF18759">
    <property type="entry name" value="Plavaka"/>
    <property type="match status" value="1"/>
</dbReference>
<dbReference type="OrthoDB" id="3199698at2759"/>
<dbReference type="EMBL" id="KN832974">
    <property type="protein sequence ID" value="KIM89613.1"/>
    <property type="molecule type" value="Genomic_DNA"/>
</dbReference>
<gene>
    <name evidence="1" type="ORF">PILCRDRAFT_1950</name>
</gene>
<dbReference type="InterPro" id="IPR041078">
    <property type="entry name" value="Plavaka"/>
</dbReference>
<organism evidence="1 2">
    <name type="scientific">Piloderma croceum (strain F 1598)</name>
    <dbReference type="NCBI Taxonomy" id="765440"/>
    <lineage>
        <taxon>Eukaryota</taxon>
        <taxon>Fungi</taxon>
        <taxon>Dikarya</taxon>
        <taxon>Basidiomycota</taxon>
        <taxon>Agaricomycotina</taxon>
        <taxon>Agaricomycetes</taxon>
        <taxon>Agaricomycetidae</taxon>
        <taxon>Atheliales</taxon>
        <taxon>Atheliaceae</taxon>
        <taxon>Piloderma</taxon>
    </lineage>
</organism>
<evidence type="ECO:0000313" key="1">
    <source>
        <dbReference type="EMBL" id="KIM89613.1"/>
    </source>
</evidence>
<reference evidence="2" key="2">
    <citation type="submission" date="2015-01" db="EMBL/GenBank/DDBJ databases">
        <title>Evolutionary Origins and Diversification of the Mycorrhizal Mutualists.</title>
        <authorList>
            <consortium name="DOE Joint Genome Institute"/>
            <consortium name="Mycorrhizal Genomics Consortium"/>
            <person name="Kohler A."/>
            <person name="Kuo A."/>
            <person name="Nagy L.G."/>
            <person name="Floudas D."/>
            <person name="Copeland A."/>
            <person name="Barry K.W."/>
            <person name="Cichocki N."/>
            <person name="Veneault-Fourrey C."/>
            <person name="LaButti K."/>
            <person name="Lindquist E.A."/>
            <person name="Lipzen A."/>
            <person name="Lundell T."/>
            <person name="Morin E."/>
            <person name="Murat C."/>
            <person name="Riley R."/>
            <person name="Ohm R."/>
            <person name="Sun H."/>
            <person name="Tunlid A."/>
            <person name="Henrissat B."/>
            <person name="Grigoriev I.V."/>
            <person name="Hibbett D.S."/>
            <person name="Martin F."/>
        </authorList>
    </citation>
    <scope>NUCLEOTIDE SEQUENCE [LARGE SCALE GENOMIC DNA]</scope>
    <source>
        <strain evidence="2">F 1598</strain>
    </source>
</reference>
<proteinExistence type="predicted"/>
<evidence type="ECO:0000313" key="2">
    <source>
        <dbReference type="Proteomes" id="UP000054166"/>
    </source>
</evidence>
<dbReference type="InParanoid" id="A0A0C3BSY0"/>
<sequence>MSTGDINSLLNIWASTLALHNDDTPFHNHTDLYNTIDSTPIGGVPWESFTMKYDSNIPDGERSAWMDEEFEVWFCNPRDLVHNMLANPDFHGEFDYLPFHEYDANNNHHFHDFMSGNWAWKQADIITQDPDTHGSMFMLIILGSDKTTVSVATGHNQYWPVYMSIGNIHNNTRCAH</sequence>
<accession>A0A0C3BSY0</accession>
<keyword evidence="2" id="KW-1185">Reference proteome</keyword>
<dbReference type="AlphaFoldDB" id="A0A0C3BSY0"/>
<dbReference type="HOGENOM" id="CLU_006344_7_0_1"/>
<dbReference type="STRING" id="765440.A0A0C3BSY0"/>
<dbReference type="Proteomes" id="UP000054166">
    <property type="component" value="Unassembled WGS sequence"/>
</dbReference>